<dbReference type="SUPFAM" id="SSF109604">
    <property type="entry name" value="HD-domain/PDEase-like"/>
    <property type="match status" value="1"/>
</dbReference>
<reference evidence="2 5" key="2">
    <citation type="submission" date="2021-05" db="EMBL/GenBank/DDBJ databases">
        <title>Molecular characterization for Shewanella algae harboring chromosomal blaOXA-55-like strains isolated from clinical and environment sample.</title>
        <authorList>
            <person name="Ohama Y."/>
            <person name="Aoki K."/>
            <person name="Harada S."/>
            <person name="Moriya K."/>
            <person name="Ishii Y."/>
            <person name="Tateda K."/>
        </authorList>
    </citation>
    <scope>NUCLEOTIDE SEQUENCE [LARGE SCALE GENOMIC DNA]</scope>
    <source>
        <strain evidence="2 5">MBTL60-118</strain>
    </source>
</reference>
<dbReference type="Pfam" id="PF11871">
    <property type="entry name" value="DUF3391"/>
    <property type="match status" value="1"/>
</dbReference>
<dbReference type="PANTHER" id="PTHR43155">
    <property type="entry name" value="CYCLIC DI-GMP PHOSPHODIESTERASE PA4108-RELATED"/>
    <property type="match status" value="1"/>
</dbReference>
<dbReference type="InterPro" id="IPR037522">
    <property type="entry name" value="HD_GYP_dom"/>
</dbReference>
<keyword evidence="5" id="KW-1185">Reference proteome</keyword>
<name>A0A1E5INS1_SHECO</name>
<dbReference type="EMBL" id="MCBT01000048">
    <property type="protein sequence ID" value="OEG72126.1"/>
    <property type="molecule type" value="Genomic_DNA"/>
</dbReference>
<keyword evidence="3" id="KW-0378">Hydrolase</keyword>
<feature type="domain" description="HD-GYP" evidence="1">
    <location>
        <begin position="126"/>
        <end position="323"/>
    </location>
</feature>
<dbReference type="CDD" id="cd00077">
    <property type="entry name" value="HDc"/>
    <property type="match status" value="1"/>
</dbReference>
<dbReference type="Gene3D" id="1.10.3210.10">
    <property type="entry name" value="Hypothetical protein af1432"/>
    <property type="match status" value="1"/>
</dbReference>
<evidence type="ECO:0000313" key="5">
    <source>
        <dbReference type="Proteomes" id="UP000773469"/>
    </source>
</evidence>
<dbReference type="Proteomes" id="UP000773469">
    <property type="component" value="Unassembled WGS sequence"/>
</dbReference>
<evidence type="ECO:0000313" key="3">
    <source>
        <dbReference type="EMBL" id="OEG72126.1"/>
    </source>
</evidence>
<sequence>MIVERDISQLSVGMYIVDISFPKDRFRLSSQGWVEDERIINALKAKGVERLLIDTAKSRLVGKSVTRPEKRQSPPPNSRFFSSELVKAKQVFEESKSIQQKIFHDAKNGVPLNLAPVKAVTEQSIDLIFDNPDALACVLNIRHKDQYLLEHSVAVSVLMSIFAFYLKIDKEIVHHLAIGAFLHDVGKIMIPEHILNKPGKLTDDEFAIMKTHATHSIRTIKNTPNISSLSLEVARLHHEKLNGKGYPNGLPEREISTYGRMIAICDIFDALTSTRCYKSGYPQVKAFSILRVLAKNNELDVQLVDHFIKCMGVYPVGSVVQLESNRLAIVERHNTEDPIRPTVRPFYVLNPDHFEACHHIDLATAADDLIVKCVRADDFNLNMDEIIEFLSHQG</sequence>
<dbReference type="PROSITE" id="PS51832">
    <property type="entry name" value="HD_GYP"/>
    <property type="match status" value="1"/>
</dbReference>
<dbReference type="OrthoDB" id="9764808at2"/>
<accession>A0A1E5INS1</accession>
<dbReference type="EMBL" id="BPEU01000009">
    <property type="protein sequence ID" value="GIU39507.1"/>
    <property type="molecule type" value="Genomic_DNA"/>
</dbReference>
<dbReference type="STRING" id="23.BEL05_03795"/>
<dbReference type="InterPro" id="IPR021812">
    <property type="entry name" value="DUF3391"/>
</dbReference>
<dbReference type="Proteomes" id="UP000095230">
    <property type="component" value="Unassembled WGS sequence"/>
</dbReference>
<dbReference type="PANTHER" id="PTHR43155:SF2">
    <property type="entry name" value="CYCLIC DI-GMP PHOSPHODIESTERASE PA4108"/>
    <property type="match status" value="1"/>
</dbReference>
<gene>
    <name evidence="3" type="ORF">BEL05_03795</name>
    <name evidence="2" type="ORF">TUM3794_14600</name>
</gene>
<dbReference type="RefSeq" id="WP_069672052.1">
    <property type="nucleotide sequence ID" value="NZ_BPEU01000009.1"/>
</dbReference>
<evidence type="ECO:0000313" key="4">
    <source>
        <dbReference type="Proteomes" id="UP000095230"/>
    </source>
</evidence>
<reference evidence="3 4" key="1">
    <citation type="submission" date="2016-07" db="EMBL/GenBank/DDBJ databases">
        <title>Whole-genome of two Shewanella species isolated from a digestive organ of sea cucumber Apostichopus japonicus Selenka 1867.</title>
        <authorList>
            <person name="Hong H.-H."/>
            <person name="Choi H."/>
            <person name="Cheon S."/>
            <person name="Oh J.-S."/>
            <person name="Lee H.-G."/>
            <person name="Park C."/>
        </authorList>
    </citation>
    <scope>NUCLEOTIDE SEQUENCE [LARGE SCALE GENOMIC DNA]</scope>
    <source>
        <strain evidence="3 4">CSB03KR</strain>
    </source>
</reference>
<dbReference type="InterPro" id="IPR003607">
    <property type="entry name" value="HD/PDEase_dom"/>
</dbReference>
<protein>
    <submittedName>
        <fullName evidence="2">Phosphodiesterase</fullName>
    </submittedName>
    <submittedName>
        <fullName evidence="3">Phosphohydrolase</fullName>
    </submittedName>
</protein>
<proteinExistence type="predicted"/>
<dbReference type="SMART" id="SM00471">
    <property type="entry name" value="HDc"/>
    <property type="match status" value="1"/>
</dbReference>
<dbReference type="AlphaFoldDB" id="A0A1E5INS1"/>
<evidence type="ECO:0000259" key="1">
    <source>
        <dbReference type="PROSITE" id="PS51832"/>
    </source>
</evidence>
<comment type="caution">
    <text evidence="3">The sequence shown here is derived from an EMBL/GenBank/DDBJ whole genome shotgun (WGS) entry which is preliminary data.</text>
</comment>
<organism evidence="3 4">
    <name type="scientific">Shewanella colwelliana</name>
    <name type="common">Alteromonas colwelliana</name>
    <dbReference type="NCBI Taxonomy" id="23"/>
    <lineage>
        <taxon>Bacteria</taxon>
        <taxon>Pseudomonadati</taxon>
        <taxon>Pseudomonadota</taxon>
        <taxon>Gammaproteobacteria</taxon>
        <taxon>Alteromonadales</taxon>
        <taxon>Shewanellaceae</taxon>
        <taxon>Shewanella</taxon>
    </lineage>
</organism>
<evidence type="ECO:0000313" key="2">
    <source>
        <dbReference type="EMBL" id="GIU39507.1"/>
    </source>
</evidence>
<dbReference type="GO" id="GO:0008081">
    <property type="term" value="F:phosphoric diester hydrolase activity"/>
    <property type="evidence" value="ECO:0007669"/>
    <property type="project" value="UniProtKB-ARBA"/>
</dbReference>
<dbReference type="Pfam" id="PF13487">
    <property type="entry name" value="HD_5"/>
    <property type="match status" value="1"/>
</dbReference>